<reference evidence="1" key="1">
    <citation type="submission" date="2013-12" db="EMBL/GenBank/DDBJ databases">
        <title>A Varibaculum cambriense genome reconstructed from a premature infant gut community with otherwise low bacterial novelty that shifts toward anaerobic metabolism during the third week of life.</title>
        <authorList>
            <person name="Brown C.T."/>
            <person name="Sharon I."/>
            <person name="Thomas B.C."/>
            <person name="Castelle C.J."/>
            <person name="Morowitz M.J."/>
            <person name="Banfield J.F."/>
        </authorList>
    </citation>
    <scope>NUCLEOTIDE SEQUENCE</scope>
</reference>
<gene>
    <name evidence="1" type="ORF">Q604_UNBc4C00004G0004</name>
</gene>
<dbReference type="EMBL" id="AZMM01018785">
    <property type="protein sequence ID" value="ETJ17289.1"/>
    <property type="molecule type" value="Genomic_DNA"/>
</dbReference>
<proteinExistence type="predicted"/>
<comment type="caution">
    <text evidence="1">The sequence shown here is derived from an EMBL/GenBank/DDBJ whole genome shotgun (WGS) entry which is preliminary data.</text>
</comment>
<protein>
    <submittedName>
        <fullName evidence="1">Uncharacterized protein</fullName>
    </submittedName>
</protein>
<dbReference type="AlphaFoldDB" id="W1WLK1"/>
<sequence length="65" mass="7722">MNEVLTKPEQQILDVLLEQNRELIEPIIEKLGAKETVERVVWIKMMNEEQQDLFIKLAKEMLNNN</sequence>
<organism evidence="1">
    <name type="scientific">human gut metagenome</name>
    <dbReference type="NCBI Taxonomy" id="408170"/>
    <lineage>
        <taxon>unclassified sequences</taxon>
        <taxon>metagenomes</taxon>
        <taxon>organismal metagenomes</taxon>
    </lineage>
</organism>
<name>W1WLK1_9ZZZZ</name>
<evidence type="ECO:0000313" key="1">
    <source>
        <dbReference type="EMBL" id="ETJ17289.1"/>
    </source>
</evidence>
<accession>W1WLK1</accession>